<protein>
    <submittedName>
        <fullName evidence="2">Uncharacterized protein</fullName>
    </submittedName>
</protein>
<sequence>MLHRPPAMFGKKNETPSPNFGPSALTDKQFGT</sequence>
<name>A0A382V9V9_9ZZZZ</name>
<dbReference type="EMBL" id="UINC01149923">
    <property type="protein sequence ID" value="SVD42681.1"/>
    <property type="molecule type" value="Genomic_DNA"/>
</dbReference>
<accession>A0A382V9V9</accession>
<reference evidence="2" key="1">
    <citation type="submission" date="2018-05" db="EMBL/GenBank/DDBJ databases">
        <authorList>
            <person name="Lanie J.A."/>
            <person name="Ng W.-L."/>
            <person name="Kazmierczak K.M."/>
            <person name="Andrzejewski T.M."/>
            <person name="Davidsen T.M."/>
            <person name="Wayne K.J."/>
            <person name="Tettelin H."/>
            <person name="Glass J.I."/>
            <person name="Rusch D."/>
            <person name="Podicherti R."/>
            <person name="Tsui H.-C.T."/>
            <person name="Winkler M.E."/>
        </authorList>
    </citation>
    <scope>NUCLEOTIDE SEQUENCE</scope>
</reference>
<gene>
    <name evidence="2" type="ORF">METZ01_LOCUS395535</name>
</gene>
<proteinExistence type="predicted"/>
<organism evidence="2">
    <name type="scientific">marine metagenome</name>
    <dbReference type="NCBI Taxonomy" id="408172"/>
    <lineage>
        <taxon>unclassified sequences</taxon>
        <taxon>metagenomes</taxon>
        <taxon>ecological metagenomes</taxon>
    </lineage>
</organism>
<evidence type="ECO:0000256" key="1">
    <source>
        <dbReference type="SAM" id="MobiDB-lite"/>
    </source>
</evidence>
<evidence type="ECO:0000313" key="2">
    <source>
        <dbReference type="EMBL" id="SVD42681.1"/>
    </source>
</evidence>
<dbReference type="AlphaFoldDB" id="A0A382V9V9"/>
<feature type="region of interest" description="Disordered" evidence="1">
    <location>
        <begin position="1"/>
        <end position="32"/>
    </location>
</feature>